<reference evidence="1 2" key="1">
    <citation type="submission" date="2017-01" db="EMBL/GenBank/DDBJ databases">
        <authorList>
            <person name="Mah S.A."/>
            <person name="Swanson W.J."/>
            <person name="Moy G.W."/>
            <person name="Vacquier V.D."/>
        </authorList>
    </citation>
    <scope>NUCLEOTIDE SEQUENCE [LARGE SCALE GENOMIC DNA]</scope>
    <source>
        <strain evidence="1 2">DSM 18014</strain>
    </source>
</reference>
<dbReference type="Proteomes" id="UP000185781">
    <property type="component" value="Unassembled WGS sequence"/>
</dbReference>
<sequence length="76" mass="9151">MDIENQFFTEVLEKSTLFLRAWGKKIARCVFVRTNFFEIFRSKTFLPFFKRVKTSELSSFFSIEIKNSENPVFFFS</sequence>
<protein>
    <submittedName>
        <fullName evidence="1">Uncharacterized protein</fullName>
    </submittedName>
</protein>
<name>A0A1N7QZS0_9FLAO</name>
<gene>
    <name evidence="1" type="ORF">SAMN05421785_1287</name>
</gene>
<dbReference type="EMBL" id="FTOV01000028">
    <property type="protein sequence ID" value="SIT28373.1"/>
    <property type="molecule type" value="Genomic_DNA"/>
</dbReference>
<evidence type="ECO:0000313" key="1">
    <source>
        <dbReference type="EMBL" id="SIT28373.1"/>
    </source>
</evidence>
<organism evidence="1 2">
    <name type="scientific">Chryseobacterium gambrini</name>
    <dbReference type="NCBI Taxonomy" id="373672"/>
    <lineage>
        <taxon>Bacteria</taxon>
        <taxon>Pseudomonadati</taxon>
        <taxon>Bacteroidota</taxon>
        <taxon>Flavobacteriia</taxon>
        <taxon>Flavobacteriales</taxon>
        <taxon>Weeksellaceae</taxon>
        <taxon>Chryseobacterium group</taxon>
        <taxon>Chryseobacterium</taxon>
    </lineage>
</organism>
<accession>A0A1N7QZS0</accession>
<dbReference type="AlphaFoldDB" id="A0A1N7QZS0"/>
<proteinExistence type="predicted"/>
<evidence type="ECO:0000313" key="2">
    <source>
        <dbReference type="Proteomes" id="UP000185781"/>
    </source>
</evidence>